<evidence type="ECO:0000259" key="5">
    <source>
        <dbReference type="PROSITE" id="PS50145"/>
    </source>
</evidence>
<feature type="non-terminal residue" evidence="6">
    <location>
        <position position="1"/>
    </location>
</feature>
<dbReference type="SUPFAM" id="SSF49599">
    <property type="entry name" value="TRAF domain-like"/>
    <property type="match status" value="1"/>
</dbReference>
<dbReference type="AlphaFoldDB" id="A0A401PX87"/>
<dbReference type="InterPro" id="IPR013083">
    <property type="entry name" value="Znf_RING/FYVE/PHD"/>
</dbReference>
<dbReference type="STRING" id="75743.A0A401PX87"/>
<keyword evidence="7" id="KW-1185">Reference proteome</keyword>
<accession>A0A401PX87</accession>
<comment type="caution">
    <text evidence="6">The sequence shown here is derived from an EMBL/GenBank/DDBJ whole genome shotgun (WGS) entry which is preliminary data.</text>
</comment>
<feature type="zinc finger region" description="TRAF-type" evidence="4">
    <location>
        <begin position="1"/>
        <end position="55"/>
    </location>
</feature>
<sequence length="196" mass="22038">AHLKTCPFQHVQCTRSSCSELVRRRDLSDHLTNKCKHREVKCKYCQKDTTLAQLQTHKANECPYSLIASPKTCGAHVHKPELSALEFHLKSHLQTILRGDRQQSTLALNMTIRPSACGAVHVPALQLHRSLCRPDTGARFDVVHAGQLYSHRRPAPGRPVSGLSNRLFSDHPEDIRHVRLKPAGTTEQIQRTVAHC</sequence>
<evidence type="ECO:0000256" key="2">
    <source>
        <dbReference type="ARBA" id="ARBA00022771"/>
    </source>
</evidence>
<keyword evidence="2 4" id="KW-0863">Zinc-finger</keyword>
<evidence type="ECO:0000256" key="3">
    <source>
        <dbReference type="ARBA" id="ARBA00022833"/>
    </source>
</evidence>
<feature type="domain" description="TRAF-type" evidence="5">
    <location>
        <begin position="1"/>
        <end position="55"/>
    </location>
</feature>
<dbReference type="FunFam" id="3.30.40.10:FF:000323">
    <property type="entry name" value="TNF receptor-associated factor"/>
    <property type="match status" value="1"/>
</dbReference>
<evidence type="ECO:0000313" key="7">
    <source>
        <dbReference type="Proteomes" id="UP000288216"/>
    </source>
</evidence>
<dbReference type="InterPro" id="IPR001293">
    <property type="entry name" value="Znf_TRAF"/>
</dbReference>
<gene>
    <name evidence="6" type="ORF">scyTo_0020027</name>
</gene>
<dbReference type="PROSITE" id="PS50145">
    <property type="entry name" value="ZF_TRAF"/>
    <property type="match status" value="1"/>
</dbReference>
<dbReference type="OrthoDB" id="1737200at2759"/>
<evidence type="ECO:0000313" key="6">
    <source>
        <dbReference type="EMBL" id="GCB77718.1"/>
    </source>
</evidence>
<reference evidence="6 7" key="1">
    <citation type="journal article" date="2018" name="Nat. Ecol. Evol.">
        <title>Shark genomes provide insights into elasmobranch evolution and the origin of vertebrates.</title>
        <authorList>
            <person name="Hara Y"/>
            <person name="Yamaguchi K"/>
            <person name="Onimaru K"/>
            <person name="Kadota M"/>
            <person name="Koyanagi M"/>
            <person name="Keeley SD"/>
            <person name="Tatsumi K"/>
            <person name="Tanaka K"/>
            <person name="Motone F"/>
            <person name="Kageyama Y"/>
            <person name="Nozu R"/>
            <person name="Adachi N"/>
            <person name="Nishimura O"/>
            <person name="Nakagawa R"/>
            <person name="Tanegashima C"/>
            <person name="Kiyatake I"/>
            <person name="Matsumoto R"/>
            <person name="Murakumo K"/>
            <person name="Nishida K"/>
            <person name="Terakita A"/>
            <person name="Kuratani S"/>
            <person name="Sato K"/>
            <person name="Hyodo S Kuraku.S."/>
        </authorList>
    </citation>
    <scope>NUCLEOTIDE SEQUENCE [LARGE SCALE GENOMIC DNA]</scope>
</reference>
<keyword evidence="3 4" id="KW-0862">Zinc</keyword>
<protein>
    <recommendedName>
        <fullName evidence="5">TRAF-type domain-containing protein</fullName>
    </recommendedName>
</protein>
<name>A0A401PX87_SCYTO</name>
<evidence type="ECO:0000256" key="4">
    <source>
        <dbReference type="PROSITE-ProRule" id="PRU00207"/>
    </source>
</evidence>
<evidence type="ECO:0000256" key="1">
    <source>
        <dbReference type="ARBA" id="ARBA00022723"/>
    </source>
</evidence>
<dbReference type="EMBL" id="BFAA01015579">
    <property type="protein sequence ID" value="GCB77718.1"/>
    <property type="molecule type" value="Genomic_DNA"/>
</dbReference>
<dbReference type="PANTHER" id="PTHR10131">
    <property type="entry name" value="TNF RECEPTOR ASSOCIATED FACTOR"/>
    <property type="match status" value="1"/>
</dbReference>
<dbReference type="PANTHER" id="PTHR10131:SF94">
    <property type="entry name" value="TNF RECEPTOR-ASSOCIATED FACTOR 4"/>
    <property type="match status" value="1"/>
</dbReference>
<dbReference type="Proteomes" id="UP000288216">
    <property type="component" value="Unassembled WGS sequence"/>
</dbReference>
<dbReference type="Pfam" id="PF02176">
    <property type="entry name" value="zf-TRAF"/>
    <property type="match status" value="1"/>
</dbReference>
<dbReference type="GO" id="GO:0043122">
    <property type="term" value="P:regulation of canonical NF-kappaB signal transduction"/>
    <property type="evidence" value="ECO:0007669"/>
    <property type="project" value="TreeGrafter"/>
</dbReference>
<organism evidence="6 7">
    <name type="scientific">Scyliorhinus torazame</name>
    <name type="common">Cloudy catshark</name>
    <name type="synonym">Catulus torazame</name>
    <dbReference type="NCBI Taxonomy" id="75743"/>
    <lineage>
        <taxon>Eukaryota</taxon>
        <taxon>Metazoa</taxon>
        <taxon>Chordata</taxon>
        <taxon>Craniata</taxon>
        <taxon>Vertebrata</taxon>
        <taxon>Chondrichthyes</taxon>
        <taxon>Elasmobranchii</taxon>
        <taxon>Galeomorphii</taxon>
        <taxon>Galeoidea</taxon>
        <taxon>Carcharhiniformes</taxon>
        <taxon>Scyliorhinidae</taxon>
        <taxon>Scyliorhinus</taxon>
    </lineage>
</organism>
<dbReference type="Gene3D" id="3.30.40.10">
    <property type="entry name" value="Zinc/RING finger domain, C3HC4 (zinc finger)"/>
    <property type="match status" value="2"/>
</dbReference>
<keyword evidence="1 4" id="KW-0479">Metal-binding</keyword>
<proteinExistence type="predicted"/>
<dbReference type="GO" id="GO:0008270">
    <property type="term" value="F:zinc ion binding"/>
    <property type="evidence" value="ECO:0007669"/>
    <property type="project" value="UniProtKB-KW"/>
</dbReference>